<proteinExistence type="predicted"/>
<organism evidence="1 2">
    <name type="scientific">Kribbella sindirgiensis</name>
    <dbReference type="NCBI Taxonomy" id="1124744"/>
    <lineage>
        <taxon>Bacteria</taxon>
        <taxon>Bacillati</taxon>
        <taxon>Actinomycetota</taxon>
        <taxon>Actinomycetes</taxon>
        <taxon>Propionibacteriales</taxon>
        <taxon>Kribbellaceae</taxon>
        <taxon>Kribbella</taxon>
    </lineage>
</organism>
<reference evidence="1 2" key="1">
    <citation type="submission" date="2019-02" db="EMBL/GenBank/DDBJ databases">
        <title>Kribbella capetownensis sp. nov. and Kribbella speibonae sp. nov., isolated from soil.</title>
        <authorList>
            <person name="Curtis S.M."/>
            <person name="Norton I."/>
            <person name="Everest G.J."/>
            <person name="Meyers P.R."/>
        </authorList>
    </citation>
    <scope>NUCLEOTIDE SEQUENCE [LARGE SCALE GENOMIC DNA]</scope>
    <source>
        <strain evidence="1 2">DSM 27082</strain>
    </source>
</reference>
<comment type="caution">
    <text evidence="1">The sequence shown here is derived from an EMBL/GenBank/DDBJ whole genome shotgun (WGS) entry which is preliminary data.</text>
</comment>
<dbReference type="RefSeq" id="WP_131287313.1">
    <property type="nucleotide sequence ID" value="NZ_SJKA01000004.1"/>
</dbReference>
<name>A0A4V2M461_9ACTN</name>
<keyword evidence="2" id="KW-1185">Reference proteome</keyword>
<evidence type="ECO:0000313" key="1">
    <source>
        <dbReference type="EMBL" id="TCC34722.1"/>
    </source>
</evidence>
<protein>
    <submittedName>
        <fullName evidence="1">Uncharacterized protein</fullName>
    </submittedName>
</protein>
<sequence length="81" mass="9090">MSHLVVPGSEYEDTEQLRQLRQARAQDLGRVVPLIMSVRYYEGSRGFNWPHASAALALDRYLAAPLEHELDRAARDPGPSS</sequence>
<dbReference type="AlphaFoldDB" id="A0A4V2M461"/>
<dbReference type="EMBL" id="SJKA01000004">
    <property type="protein sequence ID" value="TCC34722.1"/>
    <property type="molecule type" value="Genomic_DNA"/>
</dbReference>
<evidence type="ECO:0000313" key="2">
    <source>
        <dbReference type="Proteomes" id="UP000292695"/>
    </source>
</evidence>
<dbReference type="Proteomes" id="UP000292695">
    <property type="component" value="Unassembled WGS sequence"/>
</dbReference>
<dbReference type="OrthoDB" id="3605644at2"/>
<accession>A0A4V2M461</accession>
<gene>
    <name evidence="1" type="ORF">E0H50_12460</name>
</gene>